<organism evidence="5 6">
    <name type="scientific">Symplocastrum torsivum CPER-KK1</name>
    <dbReference type="NCBI Taxonomy" id="450513"/>
    <lineage>
        <taxon>Bacteria</taxon>
        <taxon>Bacillati</taxon>
        <taxon>Cyanobacteriota</taxon>
        <taxon>Cyanophyceae</taxon>
        <taxon>Oscillatoriophycideae</taxon>
        <taxon>Oscillatoriales</taxon>
        <taxon>Microcoleaceae</taxon>
        <taxon>Symplocastrum</taxon>
    </lineage>
</organism>
<name>A0A951UD48_9CYAN</name>
<accession>A0A951UD48</accession>
<dbReference type="InterPro" id="IPR051534">
    <property type="entry name" value="CBASS_pafABC_assoc_protein"/>
</dbReference>
<dbReference type="EMBL" id="JAHHIF010000076">
    <property type="protein sequence ID" value="MBW4548925.1"/>
    <property type="molecule type" value="Genomic_DNA"/>
</dbReference>
<dbReference type="GO" id="GO:0003700">
    <property type="term" value="F:DNA-binding transcription factor activity"/>
    <property type="evidence" value="ECO:0007669"/>
    <property type="project" value="InterPro"/>
</dbReference>
<dbReference type="AlphaFoldDB" id="A0A951UD48"/>
<reference evidence="5" key="1">
    <citation type="submission" date="2021-05" db="EMBL/GenBank/DDBJ databases">
        <authorList>
            <person name="Pietrasiak N."/>
            <person name="Ward R."/>
            <person name="Stajich J.E."/>
            <person name="Kurbessoian T."/>
        </authorList>
    </citation>
    <scope>NUCLEOTIDE SEQUENCE</scope>
    <source>
        <strain evidence="5">CPER-KK1</strain>
    </source>
</reference>
<dbReference type="PANTHER" id="PTHR34580:SF1">
    <property type="entry name" value="PROTEIN PAFC"/>
    <property type="match status" value="1"/>
</dbReference>
<proteinExistence type="predicted"/>
<dbReference type="PANTHER" id="PTHR34580">
    <property type="match status" value="1"/>
</dbReference>
<dbReference type="PROSITE" id="PS51000">
    <property type="entry name" value="HTH_DEOR_2"/>
    <property type="match status" value="1"/>
</dbReference>
<dbReference type="InterPro" id="IPR026881">
    <property type="entry name" value="WYL_dom"/>
</dbReference>
<dbReference type="PROSITE" id="PS52050">
    <property type="entry name" value="WYL"/>
    <property type="match status" value="1"/>
</dbReference>
<comment type="caution">
    <text evidence="5">The sequence shown here is derived from an EMBL/GenBank/DDBJ whole genome shotgun (WGS) entry which is preliminary data.</text>
</comment>
<dbReference type="GO" id="GO:0003677">
    <property type="term" value="F:DNA binding"/>
    <property type="evidence" value="ECO:0007669"/>
    <property type="project" value="UniProtKB-KW"/>
</dbReference>
<dbReference type="InterPro" id="IPR028349">
    <property type="entry name" value="PafC-like"/>
</dbReference>
<dbReference type="PIRSF" id="PIRSF016838">
    <property type="entry name" value="PafC"/>
    <property type="match status" value="1"/>
</dbReference>
<evidence type="ECO:0000313" key="6">
    <source>
        <dbReference type="Proteomes" id="UP000753908"/>
    </source>
</evidence>
<keyword evidence="2" id="KW-0238">DNA-binding</keyword>
<sequence>MRADRLLSILLLLQVHRRLTARELAERLEVSERTIHRDMEALSSAGVPVVAERGKGGGWSLLEAYQTTLTGLNLAEIQALFLPKPSHLLADLGWHQAFEGALIKLLAALPAMYRQQAEAVRQRIHVDPTGWHLWEEEMSAFPTLQEAIWQERQLHLSYERSDRIIVERLVAPLGLVAKGSVWYLVAAVEGDVRSYRISRVRSATIMDQPCTRPIDFNLANYWQQSSADFKANLPRYVVTVRVAPELLPRLRYAGRFARIEQVNPPDIDRWVTISIRFDVEEQACEYVLGFGANMEVVEPLELRDRVLQRAVQLIAFYTHSSSSAETTD</sequence>
<dbReference type="Pfam" id="PF25583">
    <property type="entry name" value="WCX"/>
    <property type="match status" value="1"/>
</dbReference>
<reference evidence="5" key="2">
    <citation type="journal article" date="2022" name="Microbiol. Resour. Announc.">
        <title>Metagenome Sequencing to Explore Phylogenomics of Terrestrial Cyanobacteria.</title>
        <authorList>
            <person name="Ward R.D."/>
            <person name="Stajich J.E."/>
            <person name="Johansen J.R."/>
            <person name="Huntemann M."/>
            <person name="Clum A."/>
            <person name="Foster B."/>
            <person name="Foster B."/>
            <person name="Roux S."/>
            <person name="Palaniappan K."/>
            <person name="Varghese N."/>
            <person name="Mukherjee S."/>
            <person name="Reddy T.B.K."/>
            <person name="Daum C."/>
            <person name="Copeland A."/>
            <person name="Chen I.A."/>
            <person name="Ivanova N.N."/>
            <person name="Kyrpides N.C."/>
            <person name="Shapiro N."/>
            <person name="Eloe-Fadrosh E.A."/>
            <person name="Pietrasiak N."/>
        </authorList>
    </citation>
    <scope>NUCLEOTIDE SEQUENCE</scope>
    <source>
        <strain evidence="5">CPER-KK1</strain>
    </source>
</reference>
<dbReference type="InterPro" id="IPR057727">
    <property type="entry name" value="WCX_dom"/>
</dbReference>
<evidence type="ECO:0000256" key="1">
    <source>
        <dbReference type="ARBA" id="ARBA00023015"/>
    </source>
</evidence>
<evidence type="ECO:0000313" key="5">
    <source>
        <dbReference type="EMBL" id="MBW4548925.1"/>
    </source>
</evidence>
<gene>
    <name evidence="5" type="ORF">KME25_31660</name>
</gene>
<keyword evidence="3" id="KW-0804">Transcription</keyword>
<dbReference type="SUPFAM" id="SSF46785">
    <property type="entry name" value="Winged helix' DNA-binding domain"/>
    <property type="match status" value="1"/>
</dbReference>
<evidence type="ECO:0000256" key="2">
    <source>
        <dbReference type="ARBA" id="ARBA00023125"/>
    </source>
</evidence>
<dbReference type="Proteomes" id="UP000753908">
    <property type="component" value="Unassembled WGS sequence"/>
</dbReference>
<feature type="domain" description="HTH deoR-type" evidence="4">
    <location>
        <begin position="2"/>
        <end position="60"/>
    </location>
</feature>
<keyword evidence="1" id="KW-0805">Transcription regulation</keyword>
<dbReference type="Pfam" id="PF13280">
    <property type="entry name" value="WYL"/>
    <property type="match status" value="1"/>
</dbReference>
<dbReference type="PROSITE" id="PS00894">
    <property type="entry name" value="HTH_DEOR_1"/>
    <property type="match status" value="1"/>
</dbReference>
<dbReference type="InterPro" id="IPR018356">
    <property type="entry name" value="Tscrpt_reg_HTH_DeoR_CS"/>
</dbReference>
<dbReference type="InterPro" id="IPR036390">
    <property type="entry name" value="WH_DNA-bd_sf"/>
</dbReference>
<dbReference type="InterPro" id="IPR001034">
    <property type="entry name" value="DeoR_HTH"/>
</dbReference>
<protein>
    <submittedName>
        <fullName evidence="5">YafY family transcriptional regulator</fullName>
    </submittedName>
</protein>
<evidence type="ECO:0000259" key="4">
    <source>
        <dbReference type="PROSITE" id="PS51000"/>
    </source>
</evidence>
<dbReference type="InterPro" id="IPR013196">
    <property type="entry name" value="HTH_11"/>
</dbReference>
<dbReference type="InterPro" id="IPR036388">
    <property type="entry name" value="WH-like_DNA-bd_sf"/>
</dbReference>
<dbReference type="Gene3D" id="1.10.10.10">
    <property type="entry name" value="Winged helix-like DNA-binding domain superfamily/Winged helix DNA-binding domain"/>
    <property type="match status" value="1"/>
</dbReference>
<evidence type="ECO:0000256" key="3">
    <source>
        <dbReference type="ARBA" id="ARBA00023163"/>
    </source>
</evidence>
<dbReference type="Pfam" id="PF08279">
    <property type="entry name" value="HTH_11"/>
    <property type="match status" value="1"/>
</dbReference>